<comment type="similarity">
    <text evidence="2 12">Belongs to the CybS family.</text>
</comment>
<evidence type="ECO:0000256" key="9">
    <source>
        <dbReference type="ARBA" id="ARBA00023136"/>
    </source>
</evidence>
<keyword evidence="11" id="KW-0408">Iron</keyword>
<dbReference type="EMBL" id="KZ990254">
    <property type="protein sequence ID" value="RKP24384.1"/>
    <property type="molecule type" value="Genomic_DNA"/>
</dbReference>
<feature type="binding site" description="axial binding residue" evidence="11">
    <location>
        <position position="47"/>
    </location>
    <ligand>
        <name>heme b</name>
        <dbReference type="ChEBI" id="CHEBI:60344"/>
        <note>ligand shared with SDHC</note>
    </ligand>
    <ligandPart>
        <name>Fe</name>
        <dbReference type="ChEBI" id="CHEBI:18248"/>
    </ligandPart>
</feature>
<dbReference type="GO" id="GO:0005743">
    <property type="term" value="C:mitochondrial inner membrane"/>
    <property type="evidence" value="ECO:0007669"/>
    <property type="project" value="UniProtKB-SubCell"/>
</dbReference>
<dbReference type="Pfam" id="PF05328">
    <property type="entry name" value="CybS"/>
    <property type="match status" value="1"/>
</dbReference>
<evidence type="ECO:0000313" key="13">
    <source>
        <dbReference type="EMBL" id="RKP24384.1"/>
    </source>
</evidence>
<dbReference type="PANTHER" id="PTHR13337">
    <property type="entry name" value="SUCCINATE DEHYDROGENASE"/>
    <property type="match status" value="1"/>
</dbReference>
<evidence type="ECO:0000256" key="2">
    <source>
        <dbReference type="ARBA" id="ARBA00007294"/>
    </source>
</evidence>
<feature type="binding site" evidence="10">
    <location>
        <position position="59"/>
    </location>
    <ligand>
        <name>a ubiquinone</name>
        <dbReference type="ChEBI" id="CHEBI:16389"/>
        <note>ligand shared with IP/SDHB</note>
    </ligand>
</feature>
<gene>
    <name evidence="13" type="ORF">SYNPS1DRAFT_17295</name>
</gene>
<keyword evidence="14" id="KW-1185">Reference proteome</keyword>
<accession>A0A4P9YWS5</accession>
<keyword evidence="9 12" id="KW-0472">Membrane</keyword>
<keyword evidence="3" id="KW-0813">Transport</keyword>
<evidence type="ECO:0000256" key="3">
    <source>
        <dbReference type="ARBA" id="ARBA00022448"/>
    </source>
</evidence>
<comment type="subcellular location">
    <subcellularLocation>
        <location evidence="1 12">Mitochondrion inner membrane</location>
        <topology evidence="1 12">Multi-pass membrane protein</topology>
    </subcellularLocation>
</comment>
<keyword evidence="11" id="KW-0479">Metal-binding</keyword>
<sequence>PDKLHGSYHWDFERAIALAMPVLVASTAIKGPNPVTDVLLGVVLPIHTHIGFGACVRDYVDKRNYPVLNRVANGALMASFVTVLYACYHMNTEDIGMTELVITAWKS</sequence>
<dbReference type="GO" id="GO:0006099">
    <property type="term" value="P:tricarboxylic acid cycle"/>
    <property type="evidence" value="ECO:0007669"/>
    <property type="project" value="TreeGrafter"/>
</dbReference>
<dbReference type="GO" id="GO:0006121">
    <property type="term" value="P:mitochondrial electron transport, succinate to ubiquinone"/>
    <property type="evidence" value="ECO:0007669"/>
    <property type="project" value="TreeGrafter"/>
</dbReference>
<evidence type="ECO:0000256" key="10">
    <source>
        <dbReference type="PIRSR" id="PIRSR607992-1"/>
    </source>
</evidence>
<keyword evidence="6 12" id="KW-0809">Transit peptide</keyword>
<reference evidence="14" key="1">
    <citation type="journal article" date="2018" name="Nat. Microbiol.">
        <title>Leveraging single-cell genomics to expand the fungal tree of life.</title>
        <authorList>
            <person name="Ahrendt S.R."/>
            <person name="Quandt C.A."/>
            <person name="Ciobanu D."/>
            <person name="Clum A."/>
            <person name="Salamov A."/>
            <person name="Andreopoulos B."/>
            <person name="Cheng J.F."/>
            <person name="Woyke T."/>
            <person name="Pelin A."/>
            <person name="Henrissat B."/>
            <person name="Reynolds N.K."/>
            <person name="Benny G.L."/>
            <person name="Smith M.E."/>
            <person name="James T.Y."/>
            <person name="Grigoriev I.V."/>
        </authorList>
    </citation>
    <scope>NUCLEOTIDE SEQUENCE [LARGE SCALE GENOMIC DNA]</scope>
    <source>
        <strain evidence="14">Benny S71-1</strain>
    </source>
</reference>
<evidence type="ECO:0000256" key="7">
    <source>
        <dbReference type="ARBA" id="ARBA00022989"/>
    </source>
</evidence>
<evidence type="ECO:0000256" key="4">
    <source>
        <dbReference type="ARBA" id="ARBA00022692"/>
    </source>
</evidence>
<dbReference type="PANTHER" id="PTHR13337:SF2">
    <property type="entry name" value="SUCCINATE DEHYDROGENASE [UBIQUINONE] CYTOCHROME B SMALL SUBUNIT, MITOCHONDRIAL"/>
    <property type="match status" value="1"/>
</dbReference>
<keyword evidence="4" id="KW-0812">Transmembrane</keyword>
<protein>
    <recommendedName>
        <fullName evidence="12">Succinate dehydrogenase [ubiquinone] cytochrome b small subunit</fullName>
    </recommendedName>
</protein>
<feature type="non-terminal residue" evidence="13">
    <location>
        <position position="1"/>
    </location>
</feature>
<proteinExistence type="inferred from homology"/>
<evidence type="ECO:0000256" key="6">
    <source>
        <dbReference type="ARBA" id="ARBA00022946"/>
    </source>
</evidence>
<evidence type="ECO:0000256" key="8">
    <source>
        <dbReference type="ARBA" id="ARBA00023128"/>
    </source>
</evidence>
<dbReference type="InterPro" id="IPR007992">
    <property type="entry name" value="CybS"/>
</dbReference>
<dbReference type="Gene3D" id="1.20.1300.10">
    <property type="entry name" value="Fumarate reductase/succinate dehydrogenase, transmembrane subunit"/>
    <property type="match status" value="1"/>
</dbReference>
<keyword evidence="5 12" id="KW-0999">Mitochondrion inner membrane</keyword>
<evidence type="ECO:0000256" key="1">
    <source>
        <dbReference type="ARBA" id="ARBA00004448"/>
    </source>
</evidence>
<evidence type="ECO:0000256" key="5">
    <source>
        <dbReference type="ARBA" id="ARBA00022792"/>
    </source>
</evidence>
<dbReference type="Proteomes" id="UP000278143">
    <property type="component" value="Unassembled WGS sequence"/>
</dbReference>
<keyword evidence="8 12" id="KW-0496">Mitochondrion</keyword>
<evidence type="ECO:0000256" key="11">
    <source>
        <dbReference type="PIRSR" id="PIRSR607992-2"/>
    </source>
</evidence>
<name>A0A4P9YWS5_9FUNG</name>
<dbReference type="GO" id="GO:0020037">
    <property type="term" value="F:heme binding"/>
    <property type="evidence" value="ECO:0007669"/>
    <property type="project" value="TreeGrafter"/>
</dbReference>
<dbReference type="GO" id="GO:0048039">
    <property type="term" value="F:ubiquinone binding"/>
    <property type="evidence" value="ECO:0007669"/>
    <property type="project" value="TreeGrafter"/>
</dbReference>
<evidence type="ECO:0000313" key="14">
    <source>
        <dbReference type="Proteomes" id="UP000278143"/>
    </source>
</evidence>
<dbReference type="OrthoDB" id="18577at2759"/>
<keyword evidence="7" id="KW-1133">Transmembrane helix</keyword>
<dbReference type="InterPro" id="IPR034804">
    <property type="entry name" value="SQR/QFR_C/D"/>
</dbReference>
<evidence type="ECO:0000256" key="12">
    <source>
        <dbReference type="RuleBase" id="RU364031"/>
    </source>
</evidence>
<dbReference type="AlphaFoldDB" id="A0A4P9YWS5"/>
<dbReference type="GO" id="GO:0046872">
    <property type="term" value="F:metal ion binding"/>
    <property type="evidence" value="ECO:0007669"/>
    <property type="project" value="UniProtKB-KW"/>
</dbReference>
<organism evidence="13 14">
    <name type="scientific">Syncephalis pseudoplumigaleata</name>
    <dbReference type="NCBI Taxonomy" id="1712513"/>
    <lineage>
        <taxon>Eukaryota</taxon>
        <taxon>Fungi</taxon>
        <taxon>Fungi incertae sedis</taxon>
        <taxon>Zoopagomycota</taxon>
        <taxon>Zoopagomycotina</taxon>
        <taxon>Zoopagomycetes</taxon>
        <taxon>Zoopagales</taxon>
        <taxon>Piptocephalidaceae</taxon>
        <taxon>Syncephalis</taxon>
    </lineage>
</organism>